<proteinExistence type="predicted"/>
<evidence type="ECO:0000259" key="1">
    <source>
        <dbReference type="Pfam" id="PF24864"/>
    </source>
</evidence>
<dbReference type="PANTHER" id="PTHR38790:SF4">
    <property type="entry name" value="2EXR DOMAIN-CONTAINING PROTEIN"/>
    <property type="match status" value="1"/>
</dbReference>
<keyword evidence="3" id="KW-1185">Reference proteome</keyword>
<evidence type="ECO:0000313" key="2">
    <source>
        <dbReference type="EMBL" id="KAK0631423.1"/>
    </source>
</evidence>
<dbReference type="AlphaFoldDB" id="A0AA39XCJ0"/>
<dbReference type="PANTHER" id="PTHR38790">
    <property type="entry name" value="2EXR DOMAIN-CONTAINING PROTEIN-RELATED"/>
    <property type="match status" value="1"/>
</dbReference>
<evidence type="ECO:0000313" key="3">
    <source>
        <dbReference type="Proteomes" id="UP001175000"/>
    </source>
</evidence>
<accession>A0AA39XCJ0</accession>
<name>A0AA39XCJ0_9PEZI</name>
<sequence>MSSNSPAEDPLPRIHNQAASPFFKLPLELRRAVYANVFDFSACHLHSSAASNGTPRLQLKSCIAPTTFDERALDGSERCPVKRTPDHHKWPIPSQTFKRRVLSSWGSHWMCEELALHHLDCGEDVRQSVLLSRDFIPALRVCKRMLLDLIGEATTMADFHVADLGTLKTLLETSEPSSAEFKLENFFRSNISNLSIILSQPLGFFEAIEKAPSAHQTDQNSVIPTDLEGDTDVAFWRHLPSMLSTQLPRLRKLHIWLDHNTREYWSVVNERGILGPIEALAASRPTIELVWVLPKVHPSFEDRQRHYLPEDEEQQRQPSSRLEVRRVFRQRYRVFVCDETGDECMCYVKDFPQVYPGSGLFCNMTQEEQERYEAAGLRGGINVVQLESASPRFRYRRLTRWLARARDIELGEFPPSRPMRRRGQPRY</sequence>
<dbReference type="EMBL" id="JAULSU010000001">
    <property type="protein sequence ID" value="KAK0631423.1"/>
    <property type="molecule type" value="Genomic_DNA"/>
</dbReference>
<dbReference type="Proteomes" id="UP001175000">
    <property type="component" value="Unassembled WGS sequence"/>
</dbReference>
<reference evidence="2" key="1">
    <citation type="submission" date="2023-06" db="EMBL/GenBank/DDBJ databases">
        <title>Genome-scale phylogeny and comparative genomics of the fungal order Sordariales.</title>
        <authorList>
            <consortium name="Lawrence Berkeley National Laboratory"/>
            <person name="Hensen N."/>
            <person name="Bonometti L."/>
            <person name="Westerberg I."/>
            <person name="Brannstrom I.O."/>
            <person name="Guillou S."/>
            <person name="Cros-Aarteil S."/>
            <person name="Calhoun S."/>
            <person name="Haridas S."/>
            <person name="Kuo A."/>
            <person name="Mondo S."/>
            <person name="Pangilinan J."/>
            <person name="Riley R."/>
            <person name="Labutti K."/>
            <person name="Andreopoulos B."/>
            <person name="Lipzen A."/>
            <person name="Chen C."/>
            <person name="Yanf M."/>
            <person name="Daum C."/>
            <person name="Ng V."/>
            <person name="Clum A."/>
            <person name="Steindorff A."/>
            <person name="Ohm R."/>
            <person name="Martin F."/>
            <person name="Silar P."/>
            <person name="Natvig D."/>
            <person name="Lalanne C."/>
            <person name="Gautier V."/>
            <person name="Ament-Velasquez S.L."/>
            <person name="Kruys A."/>
            <person name="Hutchinson M.I."/>
            <person name="Powell A.J."/>
            <person name="Barry K."/>
            <person name="Miller A.N."/>
            <person name="Grigoriev I.V."/>
            <person name="Debuchy R."/>
            <person name="Gladieux P."/>
            <person name="Thoren M.H."/>
            <person name="Johannesson H."/>
        </authorList>
    </citation>
    <scope>NUCLEOTIDE SEQUENCE</scope>
    <source>
        <strain evidence="2">CBS 606.72</strain>
    </source>
</reference>
<organism evidence="2 3">
    <name type="scientific">Immersiella caudata</name>
    <dbReference type="NCBI Taxonomy" id="314043"/>
    <lineage>
        <taxon>Eukaryota</taxon>
        <taxon>Fungi</taxon>
        <taxon>Dikarya</taxon>
        <taxon>Ascomycota</taxon>
        <taxon>Pezizomycotina</taxon>
        <taxon>Sordariomycetes</taxon>
        <taxon>Sordariomycetidae</taxon>
        <taxon>Sordariales</taxon>
        <taxon>Lasiosphaeriaceae</taxon>
        <taxon>Immersiella</taxon>
    </lineage>
</organism>
<feature type="domain" description="DUF7730" evidence="1">
    <location>
        <begin position="15"/>
        <end position="284"/>
    </location>
</feature>
<dbReference type="Pfam" id="PF24864">
    <property type="entry name" value="DUF7730"/>
    <property type="match status" value="1"/>
</dbReference>
<dbReference type="InterPro" id="IPR056632">
    <property type="entry name" value="DUF7730"/>
</dbReference>
<protein>
    <recommendedName>
        <fullName evidence="1">DUF7730 domain-containing protein</fullName>
    </recommendedName>
</protein>
<gene>
    <name evidence="2" type="ORF">B0T14DRAFT_2891</name>
</gene>
<comment type="caution">
    <text evidence="2">The sequence shown here is derived from an EMBL/GenBank/DDBJ whole genome shotgun (WGS) entry which is preliminary data.</text>
</comment>